<keyword evidence="1" id="KW-0614">Plasmid</keyword>
<organism evidence="1">
    <name type="scientific">Paracoccus marcusii</name>
    <dbReference type="NCBI Taxonomy" id="59779"/>
    <lineage>
        <taxon>Bacteria</taxon>
        <taxon>Pseudomonadati</taxon>
        <taxon>Pseudomonadota</taxon>
        <taxon>Alphaproteobacteria</taxon>
        <taxon>Rhodobacterales</taxon>
        <taxon>Paracoccaceae</taxon>
        <taxon>Paracoccus</taxon>
    </lineage>
</organism>
<geneLocation type="plasmid" evidence="1">
    <name>pMARC2</name>
</geneLocation>
<reference evidence="1" key="1">
    <citation type="journal article" date="2013" name="PLoS ONE">
        <title>Plasmids of Carotenoid-Producing Paracoccus spp. (Alphaproteobacteria) - Structure, Diversity and Evolution.</title>
        <authorList>
            <person name="Maj A."/>
            <person name="Dziewit L."/>
            <person name="Czarnecki J."/>
            <person name="Wlodarczyk M."/>
            <person name="Baj J."/>
            <person name="Skrzypczyk G."/>
            <person name="Giersz D."/>
            <person name="Bartosik D."/>
        </authorList>
    </citation>
    <scope>NUCLEOTIDE SEQUENCE</scope>
    <source>
        <strain evidence="1">DSM 11574</strain>
        <plasmid evidence="1">pMARC2</plasmid>
    </source>
</reference>
<sequence length="211" mass="23940">MTVISIVAEGVTDQTYLEELLFSACVFEDEPEFVFAQPARDATDRSTTFGGWEAVFEYCKENLGSLSETTDFIIIQLDTDCGYHPNFGIKLDHHGQRRADSELRQDTIDVICQIIDHQDLANFGNRLIFAICVDSLETWVALCSYGKDKKLNAEGWLAYKIGKRDFKKTVIFYRKLSKIITSKNVKSAPDDHSLGMFLQDFCQTIPDASLR</sequence>
<evidence type="ECO:0000313" key="1">
    <source>
        <dbReference type="EMBL" id="AGL76945.1"/>
    </source>
</evidence>
<proteinExistence type="predicted"/>
<evidence type="ECO:0008006" key="2">
    <source>
        <dbReference type="Google" id="ProtNLM"/>
    </source>
</evidence>
<accession>R4QQF8</accession>
<name>R4QQF8_9RHOB</name>
<protein>
    <recommendedName>
        <fullName evidence="2">DUF4276 family protein</fullName>
    </recommendedName>
</protein>
<dbReference type="EMBL" id="KC561053">
    <property type="protein sequence ID" value="AGL76945.1"/>
    <property type="molecule type" value="Genomic_DNA"/>
</dbReference>
<dbReference type="RefSeq" id="WP_016338387.1">
    <property type="nucleotide sequence ID" value="NC_021239.1"/>
</dbReference>
<dbReference type="AlphaFoldDB" id="R4QQF8"/>